<protein>
    <submittedName>
        <fullName evidence="1">Uncharacterized protein</fullName>
    </submittedName>
</protein>
<comment type="caution">
    <text evidence="1">The sequence shown here is derived from an EMBL/GenBank/DDBJ whole genome shotgun (WGS) entry which is preliminary data.</text>
</comment>
<name>A0ABV0UQ76_9TELE</name>
<dbReference type="EMBL" id="JAHRIQ010081199">
    <property type="protein sequence ID" value="MEQ2246717.1"/>
    <property type="molecule type" value="Genomic_DNA"/>
</dbReference>
<evidence type="ECO:0000313" key="2">
    <source>
        <dbReference type="Proteomes" id="UP001482620"/>
    </source>
</evidence>
<organism evidence="1 2">
    <name type="scientific">Ilyodon furcidens</name>
    <name type="common">goldbreast splitfin</name>
    <dbReference type="NCBI Taxonomy" id="33524"/>
    <lineage>
        <taxon>Eukaryota</taxon>
        <taxon>Metazoa</taxon>
        <taxon>Chordata</taxon>
        <taxon>Craniata</taxon>
        <taxon>Vertebrata</taxon>
        <taxon>Euteleostomi</taxon>
        <taxon>Actinopterygii</taxon>
        <taxon>Neopterygii</taxon>
        <taxon>Teleostei</taxon>
        <taxon>Neoteleostei</taxon>
        <taxon>Acanthomorphata</taxon>
        <taxon>Ovalentaria</taxon>
        <taxon>Atherinomorphae</taxon>
        <taxon>Cyprinodontiformes</taxon>
        <taxon>Goodeidae</taxon>
        <taxon>Ilyodon</taxon>
    </lineage>
</organism>
<dbReference type="Proteomes" id="UP001482620">
    <property type="component" value="Unassembled WGS sequence"/>
</dbReference>
<proteinExistence type="predicted"/>
<reference evidence="1 2" key="1">
    <citation type="submission" date="2021-06" db="EMBL/GenBank/DDBJ databases">
        <authorList>
            <person name="Palmer J.M."/>
        </authorList>
    </citation>
    <scope>NUCLEOTIDE SEQUENCE [LARGE SCALE GENOMIC DNA]</scope>
    <source>
        <strain evidence="2">if_2019</strain>
        <tissue evidence="1">Muscle</tissue>
    </source>
</reference>
<evidence type="ECO:0000313" key="1">
    <source>
        <dbReference type="EMBL" id="MEQ2246717.1"/>
    </source>
</evidence>
<sequence>MVLLYEMICEDAAEILQRKDNTCRLIPTLFSAELLPPSPGHAERLAAPQTKVEMMEGPRIEERGCATALRRLRQRSCGLQMNPGKMKICYRLCSAFIVRRMSDLGWRTSVCFFSIT</sequence>
<accession>A0ABV0UQ76</accession>
<keyword evidence="2" id="KW-1185">Reference proteome</keyword>
<gene>
    <name evidence="1" type="ORF">ILYODFUR_002187</name>
</gene>